<organism evidence="15 16">
    <name type="scientific">Candidatus Berkelbacteria bacterium CG1_02_42_45</name>
    <dbReference type="NCBI Taxonomy" id="1805036"/>
    <lineage>
        <taxon>Bacteria</taxon>
        <taxon>Candidatus Berkelbacteria</taxon>
    </lineage>
</organism>
<dbReference type="GO" id="GO:0008360">
    <property type="term" value="P:regulation of cell shape"/>
    <property type="evidence" value="ECO:0007669"/>
    <property type="project" value="UniProtKB-KW"/>
</dbReference>
<dbReference type="AlphaFoldDB" id="A0A1J4RR01"/>
<protein>
    <recommendedName>
        <fullName evidence="4 14">Undecaprenyl-diphosphatase</fullName>
        <ecNumber evidence="3 14">3.6.1.27</ecNumber>
    </recommendedName>
    <alternativeName>
        <fullName evidence="12 14">Bacitracin resistance protein</fullName>
    </alternativeName>
    <alternativeName>
        <fullName evidence="11 14">Undecaprenyl pyrophosphate phosphatase</fullName>
    </alternativeName>
</protein>
<comment type="function">
    <text evidence="14">Catalyzes the dephosphorylation of undecaprenyl diphosphate (UPP). Confers resistance to bacitracin.</text>
</comment>
<dbReference type="PANTHER" id="PTHR30622:SF4">
    <property type="entry name" value="UNDECAPRENYL-DIPHOSPHATASE"/>
    <property type="match status" value="1"/>
</dbReference>
<comment type="miscellaneous">
    <text evidence="14">Bacitracin is thought to be involved in the inhibition of peptidoglycan synthesis by sequestering undecaprenyl diphosphate, thereby reducing the pool of lipid carrier available.</text>
</comment>
<keyword evidence="7 14" id="KW-0378">Hydrolase</keyword>
<comment type="catalytic activity">
    <reaction evidence="13 14">
        <text>di-trans,octa-cis-undecaprenyl diphosphate + H2O = di-trans,octa-cis-undecaprenyl phosphate + phosphate + H(+)</text>
        <dbReference type="Rhea" id="RHEA:28094"/>
        <dbReference type="ChEBI" id="CHEBI:15377"/>
        <dbReference type="ChEBI" id="CHEBI:15378"/>
        <dbReference type="ChEBI" id="CHEBI:43474"/>
        <dbReference type="ChEBI" id="CHEBI:58405"/>
        <dbReference type="ChEBI" id="CHEBI:60392"/>
        <dbReference type="EC" id="3.6.1.27"/>
    </reaction>
</comment>
<dbReference type="EC" id="3.6.1.27" evidence="3 14"/>
<proteinExistence type="inferred from homology"/>
<accession>A0A1J4RR01</accession>
<feature type="transmembrane region" description="Helical" evidence="14">
    <location>
        <begin position="258"/>
        <end position="277"/>
    </location>
</feature>
<keyword evidence="14" id="KW-0961">Cell wall biogenesis/degradation</keyword>
<evidence type="ECO:0000256" key="5">
    <source>
        <dbReference type="ARBA" id="ARBA00022475"/>
    </source>
</evidence>
<comment type="similarity">
    <text evidence="2 14">Belongs to the UppP family.</text>
</comment>
<dbReference type="GO" id="GO:0009252">
    <property type="term" value="P:peptidoglycan biosynthetic process"/>
    <property type="evidence" value="ECO:0007669"/>
    <property type="project" value="UniProtKB-KW"/>
</dbReference>
<evidence type="ECO:0000256" key="2">
    <source>
        <dbReference type="ARBA" id="ARBA00010621"/>
    </source>
</evidence>
<reference evidence="15 16" key="1">
    <citation type="journal article" date="2016" name="Environ. Microbiol.">
        <title>Genomic resolution of a cold subsurface aquifer community provides metabolic insights for novel microbes adapted to high CO concentrations.</title>
        <authorList>
            <person name="Probst A.J."/>
            <person name="Castelle C.J."/>
            <person name="Singh A."/>
            <person name="Brown C.T."/>
            <person name="Anantharaman K."/>
            <person name="Sharon I."/>
            <person name="Hug L.A."/>
            <person name="Burstein D."/>
            <person name="Emerson J.B."/>
            <person name="Thomas B.C."/>
            <person name="Banfield J.F."/>
        </authorList>
    </citation>
    <scope>NUCLEOTIDE SEQUENCE [LARGE SCALE GENOMIC DNA]</scope>
    <source>
        <strain evidence="15">CG1_02_42_45</strain>
    </source>
</reference>
<feature type="transmembrane region" description="Helical" evidence="14">
    <location>
        <begin position="100"/>
        <end position="118"/>
    </location>
</feature>
<evidence type="ECO:0000256" key="7">
    <source>
        <dbReference type="ARBA" id="ARBA00022801"/>
    </source>
</evidence>
<evidence type="ECO:0000313" key="16">
    <source>
        <dbReference type="Proteomes" id="UP000182753"/>
    </source>
</evidence>
<feature type="transmembrane region" description="Helical" evidence="14">
    <location>
        <begin position="160"/>
        <end position="179"/>
    </location>
</feature>
<gene>
    <name evidence="14" type="primary">uppP</name>
    <name evidence="15" type="ORF">AUJ40_01860</name>
</gene>
<dbReference type="GO" id="GO:0005886">
    <property type="term" value="C:plasma membrane"/>
    <property type="evidence" value="ECO:0007669"/>
    <property type="project" value="UniProtKB-SubCell"/>
</dbReference>
<feature type="transmembrane region" description="Helical" evidence="14">
    <location>
        <begin position="199"/>
        <end position="219"/>
    </location>
</feature>
<evidence type="ECO:0000256" key="9">
    <source>
        <dbReference type="ARBA" id="ARBA00023136"/>
    </source>
</evidence>
<dbReference type="Pfam" id="PF02673">
    <property type="entry name" value="BacA"/>
    <property type="match status" value="1"/>
</dbReference>
<keyword evidence="5 14" id="KW-1003">Cell membrane</keyword>
<dbReference type="PANTHER" id="PTHR30622">
    <property type="entry name" value="UNDECAPRENYL-DIPHOSPHATASE"/>
    <property type="match status" value="1"/>
</dbReference>
<dbReference type="GO" id="GO:0050380">
    <property type="term" value="F:undecaprenyl-diphosphatase activity"/>
    <property type="evidence" value="ECO:0007669"/>
    <property type="project" value="UniProtKB-UniRule"/>
</dbReference>
<feature type="transmembrane region" description="Helical" evidence="14">
    <location>
        <begin position="130"/>
        <end position="148"/>
    </location>
</feature>
<keyword evidence="8 14" id="KW-1133">Transmembrane helix</keyword>
<dbReference type="Proteomes" id="UP000182753">
    <property type="component" value="Unassembled WGS sequence"/>
</dbReference>
<evidence type="ECO:0000256" key="12">
    <source>
        <dbReference type="ARBA" id="ARBA00032932"/>
    </source>
</evidence>
<evidence type="ECO:0000256" key="8">
    <source>
        <dbReference type="ARBA" id="ARBA00022989"/>
    </source>
</evidence>
<name>A0A1J4RR01_9BACT</name>
<dbReference type="HAMAP" id="MF_01006">
    <property type="entry name" value="Undec_diphosphatase"/>
    <property type="match status" value="1"/>
</dbReference>
<feature type="transmembrane region" description="Helical" evidence="14">
    <location>
        <begin position="226"/>
        <end position="246"/>
    </location>
</feature>
<dbReference type="InterPro" id="IPR003824">
    <property type="entry name" value="UppP"/>
</dbReference>
<evidence type="ECO:0000256" key="10">
    <source>
        <dbReference type="ARBA" id="ARBA00023251"/>
    </source>
</evidence>
<keyword evidence="14" id="KW-0133">Cell shape</keyword>
<evidence type="ECO:0000256" key="14">
    <source>
        <dbReference type="HAMAP-Rule" id="MF_01006"/>
    </source>
</evidence>
<evidence type="ECO:0000313" key="15">
    <source>
        <dbReference type="EMBL" id="OIN89464.1"/>
    </source>
</evidence>
<keyword evidence="14" id="KW-0573">Peptidoglycan synthesis</keyword>
<evidence type="ECO:0000256" key="13">
    <source>
        <dbReference type="ARBA" id="ARBA00047594"/>
    </source>
</evidence>
<evidence type="ECO:0000256" key="6">
    <source>
        <dbReference type="ARBA" id="ARBA00022692"/>
    </source>
</evidence>
<feature type="transmembrane region" description="Helical" evidence="14">
    <location>
        <begin position="40"/>
        <end position="60"/>
    </location>
</feature>
<keyword evidence="6 14" id="KW-0812">Transmembrane</keyword>
<evidence type="ECO:0000256" key="1">
    <source>
        <dbReference type="ARBA" id="ARBA00004651"/>
    </source>
</evidence>
<dbReference type="EMBL" id="MNUJ01000039">
    <property type="protein sequence ID" value="OIN89464.1"/>
    <property type="molecule type" value="Genomic_DNA"/>
</dbReference>
<evidence type="ECO:0000256" key="3">
    <source>
        <dbReference type="ARBA" id="ARBA00012374"/>
    </source>
</evidence>
<keyword evidence="10 14" id="KW-0046">Antibiotic resistance</keyword>
<dbReference type="GO" id="GO:0046677">
    <property type="term" value="P:response to antibiotic"/>
    <property type="evidence" value="ECO:0007669"/>
    <property type="project" value="UniProtKB-UniRule"/>
</dbReference>
<keyword evidence="9 14" id="KW-0472">Membrane</keyword>
<evidence type="ECO:0000256" key="11">
    <source>
        <dbReference type="ARBA" id="ARBA00032707"/>
    </source>
</evidence>
<feature type="transmembrane region" description="Helical" evidence="14">
    <location>
        <begin position="7"/>
        <end position="34"/>
    </location>
</feature>
<evidence type="ECO:0000256" key="4">
    <source>
        <dbReference type="ARBA" id="ARBA00021581"/>
    </source>
</evidence>
<comment type="caution">
    <text evidence="15">The sequence shown here is derived from an EMBL/GenBank/DDBJ whole genome shotgun (WGS) entry which is preliminary data.</text>
</comment>
<comment type="subcellular location">
    <subcellularLocation>
        <location evidence="1 14">Cell membrane</location>
        <topology evidence="1 14">Multi-pass membrane protein</topology>
    </subcellularLocation>
</comment>
<dbReference type="GO" id="GO:0071555">
    <property type="term" value="P:cell wall organization"/>
    <property type="evidence" value="ECO:0007669"/>
    <property type="project" value="UniProtKB-KW"/>
</dbReference>
<sequence>MNFLHAIILGIIQGVGEFLPISSSGHLVVIPYIFGWDYQGLNFDVALHFGTVLALITFFWKDWMSIISNAISTDDACLPDRQGRRLPAGQAGTTDYPNNLLWVILITSIPAAIAGYFLKDLAEHALRNSLLVAIFLAFFGIILWLADAGDIGKKKISEIGYIRGFTIGIAQAMALFPGVSRSGVTTTAGMFFGLDRKSATRFSFLMATPVMIGAFLLTLRDFQFSIINFAFIIAVATSAICGFLSIKFLLKFLERHGFAGFAIYRIALAILIVILYFSR</sequence>